<organism evidence="1 2">
    <name type="scientific">Dothidotthia symphoricarpi CBS 119687</name>
    <dbReference type="NCBI Taxonomy" id="1392245"/>
    <lineage>
        <taxon>Eukaryota</taxon>
        <taxon>Fungi</taxon>
        <taxon>Dikarya</taxon>
        <taxon>Ascomycota</taxon>
        <taxon>Pezizomycotina</taxon>
        <taxon>Dothideomycetes</taxon>
        <taxon>Pleosporomycetidae</taxon>
        <taxon>Pleosporales</taxon>
        <taxon>Dothidotthiaceae</taxon>
        <taxon>Dothidotthia</taxon>
    </lineage>
</organism>
<dbReference type="GeneID" id="54413941"/>
<name>A0A6A6A3P6_9PLEO</name>
<protein>
    <submittedName>
        <fullName evidence="1">Uncharacterized protein</fullName>
    </submittedName>
</protein>
<dbReference type="Proteomes" id="UP000799771">
    <property type="component" value="Unassembled WGS sequence"/>
</dbReference>
<reference evidence="1" key="1">
    <citation type="journal article" date="2020" name="Stud. Mycol.">
        <title>101 Dothideomycetes genomes: a test case for predicting lifestyles and emergence of pathogens.</title>
        <authorList>
            <person name="Haridas S."/>
            <person name="Albert R."/>
            <person name="Binder M."/>
            <person name="Bloem J."/>
            <person name="Labutti K."/>
            <person name="Salamov A."/>
            <person name="Andreopoulos B."/>
            <person name="Baker S."/>
            <person name="Barry K."/>
            <person name="Bills G."/>
            <person name="Bluhm B."/>
            <person name="Cannon C."/>
            <person name="Castanera R."/>
            <person name="Culley D."/>
            <person name="Daum C."/>
            <person name="Ezra D."/>
            <person name="Gonzalez J."/>
            <person name="Henrissat B."/>
            <person name="Kuo A."/>
            <person name="Liang C."/>
            <person name="Lipzen A."/>
            <person name="Lutzoni F."/>
            <person name="Magnuson J."/>
            <person name="Mondo S."/>
            <person name="Nolan M."/>
            <person name="Ohm R."/>
            <person name="Pangilinan J."/>
            <person name="Park H.-J."/>
            <person name="Ramirez L."/>
            <person name="Alfaro M."/>
            <person name="Sun H."/>
            <person name="Tritt A."/>
            <person name="Yoshinaga Y."/>
            <person name="Zwiers L.-H."/>
            <person name="Turgeon B."/>
            <person name="Goodwin S."/>
            <person name="Spatafora J."/>
            <person name="Crous P."/>
            <person name="Grigoriev I."/>
        </authorList>
    </citation>
    <scope>NUCLEOTIDE SEQUENCE</scope>
    <source>
        <strain evidence="1">CBS 119687</strain>
    </source>
</reference>
<evidence type="ECO:0000313" key="1">
    <source>
        <dbReference type="EMBL" id="KAF2125805.1"/>
    </source>
</evidence>
<accession>A0A6A6A3P6</accession>
<dbReference type="OrthoDB" id="3801236at2759"/>
<gene>
    <name evidence="1" type="ORF">P153DRAFT_94270</name>
</gene>
<sequence>MAYTTIQLISHPVQSVSSTAQQKHPYMVNSLSQAGTPSPPNGWPALSTELKLQILTYYTSIPSPIGYAAHAALFAPQGLIGALIQTQNHKTVILALETYYKTNTFLISAFPAPRMIYPSPTHAPSIRSLHFLVRHCYLGLTLEDLILGLRSSLRMLLTPARPLDRAALTLCGGPSQCGGRDYGGSTAWQALFCNLRALRVEIHVHVSLATRGEGRCGICFLDREDVEGLAALLEQTSMGIKAAEVEAVVKTIMFFGVGPLRCECLRVVERVVEGLARRA</sequence>
<proteinExistence type="predicted"/>
<dbReference type="AlphaFoldDB" id="A0A6A6A3P6"/>
<dbReference type="RefSeq" id="XP_033520197.1">
    <property type="nucleotide sequence ID" value="XM_033673509.1"/>
</dbReference>
<dbReference type="EMBL" id="ML977515">
    <property type="protein sequence ID" value="KAF2125805.1"/>
    <property type="molecule type" value="Genomic_DNA"/>
</dbReference>
<keyword evidence="2" id="KW-1185">Reference proteome</keyword>
<evidence type="ECO:0000313" key="2">
    <source>
        <dbReference type="Proteomes" id="UP000799771"/>
    </source>
</evidence>